<evidence type="ECO:0000313" key="1">
    <source>
        <dbReference type="EMBL" id="AYC32794.1"/>
    </source>
</evidence>
<keyword evidence="2" id="KW-1185">Reference proteome</keyword>
<accession>A0A385Z216</accession>
<dbReference type="AlphaFoldDB" id="A0A385Z216"/>
<organism evidence="1 2">
    <name type="scientific">Pseudomonas cavernae</name>
    <dbReference type="NCBI Taxonomy" id="2320867"/>
    <lineage>
        <taxon>Bacteria</taxon>
        <taxon>Pseudomonadati</taxon>
        <taxon>Pseudomonadota</taxon>
        <taxon>Gammaproteobacteria</taxon>
        <taxon>Pseudomonadales</taxon>
        <taxon>Pseudomonadaceae</taxon>
        <taxon>Pseudomonas</taxon>
    </lineage>
</organism>
<reference evidence="2" key="1">
    <citation type="submission" date="2018-09" db="EMBL/GenBank/DDBJ databases">
        <authorList>
            <person name="Zhu H."/>
        </authorList>
    </citation>
    <scope>NUCLEOTIDE SEQUENCE [LARGE SCALE GENOMIC DNA]</scope>
    <source>
        <strain evidence="2">K2W31S-8</strain>
    </source>
</reference>
<name>A0A385Z216_9PSED</name>
<proteinExistence type="predicted"/>
<dbReference type="EMBL" id="CP032419">
    <property type="protein sequence ID" value="AYC32794.1"/>
    <property type="molecule type" value="Genomic_DNA"/>
</dbReference>
<protein>
    <submittedName>
        <fullName evidence="1">Uncharacterized protein</fullName>
    </submittedName>
</protein>
<evidence type="ECO:0000313" key="2">
    <source>
        <dbReference type="Proteomes" id="UP000265560"/>
    </source>
</evidence>
<dbReference type="KEGG" id="pcav:D3880_10560"/>
<sequence>MAALSLFADGERVHGPIDAARDLGLLLLRLAVLLAASQVAKDGYDGLADLEHFIGRQGRPACVLGSQRFDPSLIASSLAGFQRVIGLEAVEFLALERCIRSLSVRLILGGPLPVVAARARVGDGNAGGLGNAVQTAGGGA</sequence>
<dbReference type="Proteomes" id="UP000265560">
    <property type="component" value="Chromosome"/>
</dbReference>
<gene>
    <name evidence="1" type="ORF">D3880_10560</name>
</gene>